<dbReference type="InterPro" id="IPR045864">
    <property type="entry name" value="aa-tRNA-synth_II/BPL/LPL"/>
</dbReference>
<gene>
    <name evidence="2" type="ORF">CGW93_03125</name>
</gene>
<evidence type="ECO:0000313" key="2">
    <source>
        <dbReference type="EMBL" id="OYV02970.1"/>
    </source>
</evidence>
<dbReference type="AlphaFoldDB" id="A0A257LU73"/>
<protein>
    <recommendedName>
        <fullName evidence="1">BPL/LPL catalytic domain-containing protein</fullName>
    </recommendedName>
</protein>
<name>A0A257LU73_UNCW3</name>
<evidence type="ECO:0000259" key="1">
    <source>
        <dbReference type="PROSITE" id="PS51733"/>
    </source>
</evidence>
<feature type="domain" description="BPL/LPL catalytic" evidence="1">
    <location>
        <begin position="27"/>
        <end position="218"/>
    </location>
</feature>
<dbReference type="PANTHER" id="PTHR43679:SF2">
    <property type="entry name" value="OCTANOYL-[GCVH]:PROTEIN N-OCTANOYLTRANSFERASE"/>
    <property type="match status" value="1"/>
</dbReference>
<dbReference type="SUPFAM" id="SSF55681">
    <property type="entry name" value="Class II aaRS and biotin synthetases"/>
    <property type="match status" value="1"/>
</dbReference>
<dbReference type="Proteomes" id="UP000216312">
    <property type="component" value="Unassembled WGS sequence"/>
</dbReference>
<sequence>MKVNLAPRPWRGSGDFHMAVDELLWRRGEGIWLRFYRFDPIAITVGYNQKLDSIDLNRIRNYGIDMVRRPTGGRAVFHSGDLTYSLVVPRYDRFWGGSPITVYQRIGSMFLLTLKKLGLDVRFENSSRGAGRHFSCFASISQYELTFKGKKILGSAQRRGDNNILAQGSLLVDPPAIDPRKVMDDPDFPCWAINTLAERKVEMTEIVDTFKEVLNNHGFSIEEVDLPEDITKQAYVCVKDYRLS</sequence>
<dbReference type="PROSITE" id="PS51733">
    <property type="entry name" value="BPL_LPL_CATALYTIC"/>
    <property type="match status" value="1"/>
</dbReference>
<dbReference type="Gene3D" id="3.30.930.10">
    <property type="entry name" value="Bira Bifunctional Protein, Domain 2"/>
    <property type="match status" value="1"/>
</dbReference>
<dbReference type="InterPro" id="IPR004143">
    <property type="entry name" value="BPL_LPL_catalytic"/>
</dbReference>
<dbReference type="EMBL" id="NMUJ01000033">
    <property type="protein sequence ID" value="OYV02970.1"/>
    <property type="molecule type" value="Genomic_DNA"/>
</dbReference>
<comment type="caution">
    <text evidence="2">The sequence shown here is derived from an EMBL/GenBank/DDBJ whole genome shotgun (WGS) entry which is preliminary data.</text>
</comment>
<dbReference type="PANTHER" id="PTHR43679">
    <property type="entry name" value="OCTANOYLTRANSFERASE LIPM-RELATED"/>
    <property type="match status" value="1"/>
</dbReference>
<reference evidence="3" key="1">
    <citation type="submission" date="2017-07" db="EMBL/GenBank/DDBJ databases">
        <title>Novel pathways for hydrocarbon cycling and metabolic interdependencies in hydrothermal sediment communities.</title>
        <authorList>
            <person name="Dombrowski N."/>
            <person name="Seitz K."/>
            <person name="Teske A."/>
            <person name="Baker B."/>
        </authorList>
    </citation>
    <scope>NUCLEOTIDE SEQUENCE [LARGE SCALE GENOMIC DNA]</scope>
</reference>
<accession>A0A257LU73</accession>
<proteinExistence type="predicted"/>
<dbReference type="Pfam" id="PF21948">
    <property type="entry name" value="LplA-B_cat"/>
    <property type="match status" value="1"/>
</dbReference>
<evidence type="ECO:0000313" key="3">
    <source>
        <dbReference type="Proteomes" id="UP000216312"/>
    </source>
</evidence>
<organism evidence="2 3">
    <name type="scientific">candidate division WOR-3 bacterium 4484_18</name>
    <dbReference type="NCBI Taxonomy" id="2020626"/>
    <lineage>
        <taxon>Bacteria</taxon>
        <taxon>Bacteria division WOR-3</taxon>
    </lineage>
</organism>
<dbReference type="InterPro" id="IPR050664">
    <property type="entry name" value="Octanoyltrans_LipM/LipL"/>
</dbReference>